<dbReference type="InterPro" id="IPR029052">
    <property type="entry name" value="Metallo-depent_PP-like"/>
</dbReference>
<dbReference type="RefSeq" id="WP_275417725.1">
    <property type="nucleotide sequence ID" value="NZ_CP106878.1"/>
</dbReference>
<dbReference type="InterPro" id="IPR006179">
    <property type="entry name" value="5_nucleotidase/apyrase"/>
</dbReference>
<keyword evidence="6" id="KW-1185">Reference proteome</keyword>
<evidence type="ECO:0000313" key="5">
    <source>
        <dbReference type="EMBL" id="WAA09942.1"/>
    </source>
</evidence>
<keyword evidence="1" id="KW-0732">Signal</keyword>
<dbReference type="Pfam" id="PF02872">
    <property type="entry name" value="5_nucleotid_C"/>
    <property type="match status" value="1"/>
</dbReference>
<dbReference type="InterPro" id="IPR008334">
    <property type="entry name" value="5'-Nucleotdase_C"/>
</dbReference>
<dbReference type="PANTHER" id="PTHR11575:SF23">
    <property type="entry name" value="5-NUCLEOTIDASE FAMILY PROTEIN"/>
    <property type="match status" value="1"/>
</dbReference>
<dbReference type="InterPro" id="IPR004843">
    <property type="entry name" value="Calcineurin-like_PHP"/>
</dbReference>
<evidence type="ECO:0000313" key="6">
    <source>
        <dbReference type="Proteomes" id="UP001164718"/>
    </source>
</evidence>
<dbReference type="GO" id="GO:0008768">
    <property type="term" value="F:UDP-sugar diphosphatase activity"/>
    <property type="evidence" value="ECO:0007669"/>
    <property type="project" value="TreeGrafter"/>
</dbReference>
<dbReference type="AlphaFoldDB" id="A0A9E8LUK0"/>
<dbReference type="SUPFAM" id="SSF56300">
    <property type="entry name" value="Metallo-dependent phosphatases"/>
    <property type="match status" value="1"/>
</dbReference>
<dbReference type="InterPro" id="IPR011240">
    <property type="entry name" value="Pesterase_YunD"/>
</dbReference>
<dbReference type="GO" id="GO:0008253">
    <property type="term" value="F:5'-nucleotidase activity"/>
    <property type="evidence" value="ECO:0007669"/>
    <property type="project" value="TreeGrafter"/>
</dbReference>
<dbReference type="Pfam" id="PF00149">
    <property type="entry name" value="Metallophos"/>
    <property type="match status" value="1"/>
</dbReference>
<gene>
    <name evidence="5" type="ORF">OE104_00770</name>
</gene>
<comment type="similarity">
    <text evidence="2">Belongs to the 5'-nucleotidase family.</text>
</comment>
<dbReference type="PANTHER" id="PTHR11575">
    <property type="entry name" value="5'-NUCLEOTIDASE-RELATED"/>
    <property type="match status" value="1"/>
</dbReference>
<dbReference type="EMBL" id="CP106878">
    <property type="protein sequence ID" value="WAA09942.1"/>
    <property type="molecule type" value="Genomic_DNA"/>
</dbReference>
<dbReference type="GO" id="GO:0030288">
    <property type="term" value="C:outer membrane-bounded periplasmic space"/>
    <property type="evidence" value="ECO:0007669"/>
    <property type="project" value="TreeGrafter"/>
</dbReference>
<dbReference type="GO" id="GO:0009166">
    <property type="term" value="P:nucleotide catabolic process"/>
    <property type="evidence" value="ECO:0007669"/>
    <property type="project" value="InterPro"/>
</dbReference>
<evidence type="ECO:0000259" key="3">
    <source>
        <dbReference type="Pfam" id="PF00149"/>
    </source>
</evidence>
<proteinExistence type="inferred from homology"/>
<name>A0A9E8LUK0_9BACI</name>
<protein>
    <submittedName>
        <fullName evidence="5">Bifunctional metallophosphatase/5'-nucleotidase</fullName>
    </submittedName>
</protein>
<feature type="domain" description="Calcineurin-like phosphoesterase" evidence="3">
    <location>
        <begin position="6"/>
        <end position="204"/>
    </location>
</feature>
<dbReference type="SUPFAM" id="SSF55816">
    <property type="entry name" value="5'-nucleotidase (syn. UDP-sugar hydrolase), C-terminal domain"/>
    <property type="match status" value="1"/>
</dbReference>
<dbReference type="KEGG" id="faf:OE104_00770"/>
<sequence>MENIYIYHTNDLHSHFQKWPRIQAEVLRRREMHENRGETMFLFDIGDHIDRFHPFTEATRGKGNVDLLNDSKYDAVTIGNNEGITLSKEELMSLYGGAKFDCIVANIFNEDGTRPDWAEPFKIYETHNRTKIGVIGVTIPYTNFYGPLRWKATDPFETLKHWIPIVANEVDILIVLSHLGLSDDERIANEFPVVDVVLGAHTHHVLEKGKEMNRSLLACTGKYGDHLGIVKLTYDRKKHHFFKKEAKLIRTEDLPIVDDEKGFDERLFQQGKNMLQNPVARLPERLESNWFQETKLNRLLCEGLTEWCRADCSFLNAGILIDDLPKGIVTEYDIHRICPHPINPCTLRLSGAELKEVLVQTVEEKYTTLKFKGFGFRGEIFGTMIYDQITMDGKGSAMDIKIRGKRLDPEKVYLVATIDMFAFAKFFPQLLRAEKTFFLPEFLRDVLKWKVQSIYPYLKDDGEDGTVSHRYEH</sequence>
<evidence type="ECO:0000259" key="4">
    <source>
        <dbReference type="Pfam" id="PF02872"/>
    </source>
</evidence>
<evidence type="ECO:0000256" key="2">
    <source>
        <dbReference type="RuleBase" id="RU362119"/>
    </source>
</evidence>
<feature type="domain" description="5'-Nucleotidase C-terminal" evidence="4">
    <location>
        <begin position="286"/>
        <end position="420"/>
    </location>
</feature>
<accession>A0A9E8LUK0</accession>
<dbReference type="Proteomes" id="UP001164718">
    <property type="component" value="Chromosome"/>
</dbReference>
<dbReference type="GO" id="GO:0000166">
    <property type="term" value="F:nucleotide binding"/>
    <property type="evidence" value="ECO:0007669"/>
    <property type="project" value="UniProtKB-KW"/>
</dbReference>
<organism evidence="5 6">
    <name type="scientific">Fervidibacillus albus</name>
    <dbReference type="NCBI Taxonomy" id="2980026"/>
    <lineage>
        <taxon>Bacteria</taxon>
        <taxon>Bacillati</taxon>
        <taxon>Bacillota</taxon>
        <taxon>Bacilli</taxon>
        <taxon>Bacillales</taxon>
        <taxon>Bacillaceae</taxon>
        <taxon>Fervidibacillus</taxon>
    </lineage>
</organism>
<evidence type="ECO:0000256" key="1">
    <source>
        <dbReference type="ARBA" id="ARBA00022729"/>
    </source>
</evidence>
<dbReference type="CDD" id="cd00845">
    <property type="entry name" value="MPP_UshA_N_like"/>
    <property type="match status" value="1"/>
</dbReference>
<dbReference type="PRINTS" id="PR01607">
    <property type="entry name" value="APYRASEFAMLY"/>
</dbReference>
<keyword evidence="2" id="KW-0547">Nucleotide-binding</keyword>
<keyword evidence="2" id="KW-0378">Hydrolase</keyword>
<dbReference type="InterPro" id="IPR036907">
    <property type="entry name" value="5'-Nucleotdase_C_sf"/>
</dbReference>
<dbReference type="Gene3D" id="3.60.21.10">
    <property type="match status" value="1"/>
</dbReference>
<dbReference type="PIRSF" id="PIRSF036361">
    <property type="entry name" value="YunD"/>
    <property type="match status" value="1"/>
</dbReference>
<reference evidence="5" key="1">
    <citation type="submission" date="2022-09" db="EMBL/GenBank/DDBJ databases">
        <title>Complete Genomes of Fervidibacillus albus and Fervidibacillus halotolerans isolated from tidal flat sediments.</title>
        <authorList>
            <person name="Kwon K.K."/>
            <person name="Yang S.-H."/>
            <person name="Park M.J."/>
            <person name="Oh H.-M."/>
        </authorList>
    </citation>
    <scope>NUCLEOTIDE SEQUENCE</scope>
    <source>
        <strain evidence="5">MEBiC13591</strain>
    </source>
</reference>
<dbReference type="Gene3D" id="3.90.780.10">
    <property type="entry name" value="5'-Nucleotidase, C-terminal domain"/>
    <property type="match status" value="1"/>
</dbReference>